<comment type="subcellular location">
    <subcellularLocation>
        <location evidence="3">Membrane</location>
        <topology evidence="3">Single-pass type I membrane protein</topology>
    </subcellularLocation>
</comment>
<dbReference type="PROSITE" id="PS00107">
    <property type="entry name" value="PROTEIN_KINASE_ATP"/>
    <property type="match status" value="1"/>
</dbReference>
<feature type="domain" description="Protein kinase" evidence="21">
    <location>
        <begin position="261"/>
        <end position="563"/>
    </location>
</feature>
<dbReference type="GO" id="GO:0005524">
    <property type="term" value="F:ATP binding"/>
    <property type="evidence" value="ECO:0007669"/>
    <property type="project" value="UniProtKB-UniRule"/>
</dbReference>
<evidence type="ECO:0000313" key="23">
    <source>
        <dbReference type="EMBL" id="CAB3410004.1"/>
    </source>
</evidence>
<dbReference type="PROSITE" id="PS50011">
    <property type="entry name" value="PROTEIN_KINASE_DOM"/>
    <property type="match status" value="1"/>
</dbReference>
<evidence type="ECO:0000256" key="3">
    <source>
        <dbReference type="ARBA" id="ARBA00004479"/>
    </source>
</evidence>
<keyword evidence="8 20" id="KW-0812">Transmembrane</keyword>
<keyword evidence="15 20" id="KW-1133">Transmembrane helix</keyword>
<feature type="domain" description="GS" evidence="22">
    <location>
        <begin position="194"/>
        <end position="260"/>
    </location>
</feature>
<evidence type="ECO:0000256" key="8">
    <source>
        <dbReference type="ARBA" id="ARBA00022692"/>
    </source>
</evidence>
<dbReference type="PANTHER" id="PTHR23255">
    <property type="entry name" value="TRANSFORMING GROWTH FACTOR-BETA RECEPTOR TYPE I AND II"/>
    <property type="match status" value="1"/>
</dbReference>
<keyword evidence="24" id="KW-1185">Reference proteome</keyword>
<dbReference type="InterPro" id="IPR001245">
    <property type="entry name" value="Ser-Thr/Tyr_kinase_cat_dom"/>
</dbReference>
<dbReference type="Proteomes" id="UP000494206">
    <property type="component" value="Unassembled WGS sequence"/>
</dbReference>
<proteinExistence type="inferred from homology"/>
<evidence type="ECO:0000256" key="17">
    <source>
        <dbReference type="ARBA" id="ARBA00023170"/>
    </source>
</evidence>
<feature type="binding site" evidence="18">
    <location>
        <position position="288"/>
    </location>
    <ligand>
        <name>ATP</name>
        <dbReference type="ChEBI" id="CHEBI:30616"/>
    </ligand>
</feature>
<dbReference type="GO" id="GO:0004675">
    <property type="term" value="F:transmembrane receptor protein serine/threonine kinase activity"/>
    <property type="evidence" value="ECO:0007669"/>
    <property type="project" value="UniProtKB-EC"/>
</dbReference>
<comment type="cofactor">
    <cofactor evidence="1">
        <name>Mn(2+)</name>
        <dbReference type="ChEBI" id="CHEBI:29035"/>
    </cofactor>
</comment>
<keyword evidence="17" id="KW-0675">Receptor</keyword>
<evidence type="ECO:0000256" key="7">
    <source>
        <dbReference type="ARBA" id="ARBA00022679"/>
    </source>
</evidence>
<name>A0A8S1FAB1_9PELO</name>
<dbReference type="SUPFAM" id="SSF56112">
    <property type="entry name" value="Protein kinase-like (PK-like)"/>
    <property type="match status" value="1"/>
</dbReference>
<evidence type="ECO:0000313" key="24">
    <source>
        <dbReference type="Proteomes" id="UP000494206"/>
    </source>
</evidence>
<comment type="cofactor">
    <cofactor evidence="2">
        <name>Mg(2+)</name>
        <dbReference type="ChEBI" id="CHEBI:18420"/>
    </cofactor>
</comment>
<dbReference type="InterPro" id="IPR000333">
    <property type="entry name" value="TGFB_receptor"/>
</dbReference>
<dbReference type="OrthoDB" id="69842at2759"/>
<comment type="similarity">
    <text evidence="4">Belongs to the protein kinase superfamily. TKL Ser/Thr protein kinase family. TGFB receptor subfamily.</text>
</comment>
<evidence type="ECO:0000256" key="12">
    <source>
        <dbReference type="ARBA" id="ARBA00022777"/>
    </source>
</evidence>
<dbReference type="EMBL" id="CADEPM010000009">
    <property type="protein sequence ID" value="CAB3410004.1"/>
    <property type="molecule type" value="Genomic_DNA"/>
</dbReference>
<dbReference type="InterPro" id="IPR003605">
    <property type="entry name" value="GS_dom"/>
</dbReference>
<organism evidence="23 24">
    <name type="scientific">Caenorhabditis bovis</name>
    <dbReference type="NCBI Taxonomy" id="2654633"/>
    <lineage>
        <taxon>Eukaryota</taxon>
        <taxon>Metazoa</taxon>
        <taxon>Ecdysozoa</taxon>
        <taxon>Nematoda</taxon>
        <taxon>Chromadorea</taxon>
        <taxon>Rhabditida</taxon>
        <taxon>Rhabditina</taxon>
        <taxon>Rhabditomorpha</taxon>
        <taxon>Rhabditoidea</taxon>
        <taxon>Rhabditidae</taxon>
        <taxon>Peloderinae</taxon>
        <taxon>Caenorhabditis</taxon>
    </lineage>
</organism>
<dbReference type="GO" id="GO:0043235">
    <property type="term" value="C:receptor complex"/>
    <property type="evidence" value="ECO:0007669"/>
    <property type="project" value="TreeGrafter"/>
</dbReference>
<dbReference type="GO" id="GO:0071363">
    <property type="term" value="P:cellular response to growth factor stimulus"/>
    <property type="evidence" value="ECO:0007669"/>
    <property type="project" value="TreeGrafter"/>
</dbReference>
<keyword evidence="14" id="KW-0460">Magnesium</keyword>
<dbReference type="Gene3D" id="2.10.60.10">
    <property type="entry name" value="CD59"/>
    <property type="match status" value="1"/>
</dbReference>
<evidence type="ECO:0000256" key="18">
    <source>
        <dbReference type="PROSITE-ProRule" id="PRU10141"/>
    </source>
</evidence>
<dbReference type="InterPro" id="IPR017441">
    <property type="entry name" value="Protein_kinase_ATP_BS"/>
</dbReference>
<evidence type="ECO:0000256" key="20">
    <source>
        <dbReference type="SAM" id="Phobius"/>
    </source>
</evidence>
<evidence type="ECO:0000256" key="16">
    <source>
        <dbReference type="ARBA" id="ARBA00023136"/>
    </source>
</evidence>
<dbReference type="SMART" id="SM00467">
    <property type="entry name" value="GS"/>
    <property type="match status" value="1"/>
</dbReference>
<evidence type="ECO:0000256" key="10">
    <source>
        <dbReference type="ARBA" id="ARBA00022729"/>
    </source>
</evidence>
<protein>
    <recommendedName>
        <fullName evidence="5">receptor protein serine/threonine kinase</fullName>
        <ecNumber evidence="5">2.7.11.30</ecNumber>
    </recommendedName>
</protein>
<evidence type="ECO:0000256" key="4">
    <source>
        <dbReference type="ARBA" id="ARBA00009605"/>
    </source>
</evidence>
<dbReference type="AlphaFoldDB" id="A0A8S1FAB1"/>
<feature type="region of interest" description="Disordered" evidence="19">
    <location>
        <begin position="583"/>
        <end position="607"/>
    </location>
</feature>
<keyword evidence="9" id="KW-0479">Metal-binding</keyword>
<sequence length="607" mass="68655">MDATKLKLCRCSLANGCDGLTKGWLPNVLYGNISRSDSKWLNEVCVTDGKCYQSIRAGPSIHAFGCIDVKEEKDKLLPDMPGFEAQICTNLTDLQYQEDEYWICCDSKNFCANQTLLPTNFPTRFELTVPPVHDISRHGFFGYPIVLGMSFVAVTLLIGFGCGYLVWYLKNGGTFTTMFKSKNRTILIHDSDRSVMAPSTDMTSAGGGESIEMSSIDHRQLSADALIKHQVVFKLLSDLESTSGSGSGPPILQERTISHQITLNHQIGNGRFGTVYCGSWHFEQVAVKVFNSCDEMAYLREVMIYETKMLRHPNILRFIGNDRADYGENSELWLVTEYHPLGSVYDYLLKNTIDVKQCFDFIRSSANGIAFLHSEIISNRRTSKPGIAHRDIKTRNIMVKNDMTCAIGDFGLSVTIDPNTGKIDVPPESKCGTTRYLAPEILAGSLQTNLLESYKMADMYAFSLVMWECLMRTEEGRIRAHPPEECIPYLGDVQRDPPDKIMCDIVYNKSVRPRIPNEWMENPSVRLIIETMRECWATNPTARLSALQVRMKLEKKQNELPQLINIDEKDLIDIHYSPPPLVRESAAQRTSRVSPIRKRDEHEPLIK</sequence>
<evidence type="ECO:0000256" key="1">
    <source>
        <dbReference type="ARBA" id="ARBA00001936"/>
    </source>
</evidence>
<feature type="compositionally biased region" description="Basic and acidic residues" evidence="19">
    <location>
        <begin position="597"/>
        <end position="607"/>
    </location>
</feature>
<dbReference type="GO" id="GO:0006950">
    <property type="term" value="P:response to stress"/>
    <property type="evidence" value="ECO:0007669"/>
    <property type="project" value="UniProtKB-ARBA"/>
</dbReference>
<keyword evidence="6" id="KW-0723">Serine/threonine-protein kinase</keyword>
<evidence type="ECO:0000256" key="11">
    <source>
        <dbReference type="ARBA" id="ARBA00022741"/>
    </source>
</evidence>
<dbReference type="PANTHER" id="PTHR23255:SF105">
    <property type="entry name" value="CELL SURFACE RECEPTOR DAF-1"/>
    <property type="match status" value="1"/>
</dbReference>
<evidence type="ECO:0000256" key="9">
    <source>
        <dbReference type="ARBA" id="ARBA00022723"/>
    </source>
</evidence>
<keyword evidence="10" id="KW-0732">Signal</keyword>
<dbReference type="Gene3D" id="3.30.200.20">
    <property type="entry name" value="Phosphorylase Kinase, domain 1"/>
    <property type="match status" value="1"/>
</dbReference>
<evidence type="ECO:0000256" key="5">
    <source>
        <dbReference type="ARBA" id="ARBA00012401"/>
    </source>
</evidence>
<dbReference type="PROSITE" id="PS00108">
    <property type="entry name" value="PROTEIN_KINASE_ST"/>
    <property type="match status" value="1"/>
</dbReference>
<evidence type="ECO:0000256" key="2">
    <source>
        <dbReference type="ARBA" id="ARBA00001946"/>
    </source>
</evidence>
<dbReference type="SMART" id="SM00220">
    <property type="entry name" value="S_TKc"/>
    <property type="match status" value="1"/>
</dbReference>
<feature type="transmembrane region" description="Helical" evidence="20">
    <location>
        <begin position="145"/>
        <end position="169"/>
    </location>
</feature>
<comment type="caution">
    <text evidence="23">The sequence shown here is derived from an EMBL/GenBank/DDBJ whole genome shotgun (WGS) entry which is preliminary data.</text>
</comment>
<reference evidence="23 24" key="1">
    <citation type="submission" date="2020-04" db="EMBL/GenBank/DDBJ databases">
        <authorList>
            <person name="Laetsch R D."/>
            <person name="Stevens L."/>
            <person name="Kumar S."/>
            <person name="Blaxter L. M."/>
        </authorList>
    </citation>
    <scope>NUCLEOTIDE SEQUENCE [LARGE SCALE GENOMIC DNA]</scope>
</reference>
<accession>A0A8S1FAB1</accession>
<dbReference type="Pfam" id="PF07714">
    <property type="entry name" value="PK_Tyr_Ser-Thr"/>
    <property type="match status" value="1"/>
</dbReference>
<gene>
    <name evidence="23" type="ORF">CBOVIS_LOCUS11577</name>
</gene>
<dbReference type="PROSITE" id="PS51256">
    <property type="entry name" value="GS"/>
    <property type="match status" value="1"/>
</dbReference>
<keyword evidence="11 18" id="KW-0547">Nucleotide-binding</keyword>
<keyword evidence="13 18" id="KW-0067">ATP-binding</keyword>
<dbReference type="GO" id="GO:0005886">
    <property type="term" value="C:plasma membrane"/>
    <property type="evidence" value="ECO:0007669"/>
    <property type="project" value="TreeGrafter"/>
</dbReference>
<dbReference type="InterPro" id="IPR011009">
    <property type="entry name" value="Kinase-like_dom_sf"/>
</dbReference>
<evidence type="ECO:0000256" key="6">
    <source>
        <dbReference type="ARBA" id="ARBA00022527"/>
    </source>
</evidence>
<evidence type="ECO:0000259" key="21">
    <source>
        <dbReference type="PROSITE" id="PS50011"/>
    </source>
</evidence>
<keyword evidence="12" id="KW-0418">Kinase</keyword>
<evidence type="ECO:0000256" key="19">
    <source>
        <dbReference type="SAM" id="MobiDB-lite"/>
    </source>
</evidence>
<dbReference type="InterPro" id="IPR000719">
    <property type="entry name" value="Prot_kinase_dom"/>
</dbReference>
<evidence type="ECO:0000259" key="22">
    <source>
        <dbReference type="PROSITE" id="PS51256"/>
    </source>
</evidence>
<dbReference type="InterPro" id="IPR008271">
    <property type="entry name" value="Ser/Thr_kinase_AS"/>
</dbReference>
<dbReference type="EC" id="2.7.11.30" evidence="5"/>
<evidence type="ECO:0000256" key="14">
    <source>
        <dbReference type="ARBA" id="ARBA00022842"/>
    </source>
</evidence>
<evidence type="ECO:0000256" key="15">
    <source>
        <dbReference type="ARBA" id="ARBA00022989"/>
    </source>
</evidence>
<dbReference type="Gene3D" id="1.10.510.10">
    <property type="entry name" value="Transferase(Phosphotransferase) domain 1"/>
    <property type="match status" value="1"/>
</dbReference>
<keyword evidence="16 20" id="KW-0472">Membrane</keyword>
<dbReference type="InterPro" id="IPR045860">
    <property type="entry name" value="Snake_toxin-like_sf"/>
</dbReference>
<evidence type="ECO:0000256" key="13">
    <source>
        <dbReference type="ARBA" id="ARBA00022840"/>
    </source>
</evidence>
<keyword evidence="7" id="KW-0808">Transferase</keyword>